<dbReference type="GO" id="GO:0006397">
    <property type="term" value="P:mRNA processing"/>
    <property type="evidence" value="ECO:0007669"/>
    <property type="project" value="UniProtKB-KW"/>
</dbReference>
<evidence type="ECO:0000256" key="2">
    <source>
        <dbReference type="ARBA" id="ARBA00022737"/>
    </source>
</evidence>
<evidence type="ECO:0000256" key="4">
    <source>
        <dbReference type="ARBA" id="ARBA00022946"/>
    </source>
</evidence>
<proteinExistence type="predicted"/>
<dbReference type="GO" id="GO:1990904">
    <property type="term" value="C:ribonucleoprotein complex"/>
    <property type="evidence" value="ECO:0007669"/>
    <property type="project" value="UniProtKB-KW"/>
</dbReference>
<dbReference type="SMART" id="SM01103">
    <property type="entry name" value="CRS1_YhbY"/>
    <property type="match status" value="2"/>
</dbReference>
<evidence type="ECO:0000256" key="3">
    <source>
        <dbReference type="ARBA" id="ARBA00022884"/>
    </source>
</evidence>
<evidence type="ECO:0000256" key="5">
    <source>
        <dbReference type="ARBA" id="ARBA00023187"/>
    </source>
</evidence>
<dbReference type="InterPro" id="IPR035920">
    <property type="entry name" value="YhbY-like_sf"/>
</dbReference>
<gene>
    <name evidence="10" type="ORF">CB5_LOCUS12915</name>
</gene>
<feature type="compositionally biased region" description="Low complexity" evidence="8">
    <location>
        <begin position="1"/>
        <end position="18"/>
    </location>
</feature>
<dbReference type="AlphaFoldDB" id="A0A6V7PG45"/>
<feature type="compositionally biased region" description="Low complexity" evidence="8">
    <location>
        <begin position="63"/>
        <end position="73"/>
    </location>
</feature>
<keyword evidence="5" id="KW-0508">mRNA splicing</keyword>
<feature type="compositionally biased region" description="Gly residues" evidence="8">
    <location>
        <begin position="182"/>
        <end position="193"/>
    </location>
</feature>
<sequence>MPAILAAAAAAAPGGAPTSSPPLLRPPPLTTPSPLLSPSPPRSRSRSRRRSRRRRRRRRTPETETLTLANPRRPSAPPTPAPTTTSPCPRRRRPRRGGARGGGGGLGGLLPPPRGALRVPLQLLRDAARRAPRHPRARVPPLRPPVHAAAVDGEGPAAVQEGEGAAPGEDPALRAPRRCVRGSGGGRGRGGVGDEGEEASGAGELRGGGREEQGGGVGPPLTRAEVRALVRPHLSHNRQVNLGRDGLTHNMLELVHCHWRRQEVCKVRCRGVPTVDMNNICRRLEEKTGGKIIHRIGGIVYLFRGRNYDPRKRPRYPIMLWKPAAPVYPKLIQEAPEGLTKAEADEMRHKGQSLLPICKLAKNGIYISLVKDVRDAFEGSELVKINCEGMHASDYKKLGAKLKELVPCVLLSFDNEQILMWRGKDWKSKYSTPMPSLSKLQLSEGVRQSDVNSSGESTGRSDETTVSKVLWSPKMFSLWKRAIDTQKALMIDGNELSPDSLLKRVEEFEGLSQAAEHSYPALILTGGEEPNAMTAESNDKAKMGISRDPKDHDEEIDGTDNGADYEGSDFDSLETDVESSVPFGSLPIDSIAERLSRDC</sequence>
<keyword evidence="1" id="KW-0507">mRNA processing</keyword>
<dbReference type="InterPro" id="IPR001890">
    <property type="entry name" value="RNA-binding_CRM"/>
</dbReference>
<organism evidence="10">
    <name type="scientific">Ananas comosus var. bracteatus</name>
    <name type="common">red pineapple</name>
    <dbReference type="NCBI Taxonomy" id="296719"/>
    <lineage>
        <taxon>Eukaryota</taxon>
        <taxon>Viridiplantae</taxon>
        <taxon>Streptophyta</taxon>
        <taxon>Embryophyta</taxon>
        <taxon>Tracheophyta</taxon>
        <taxon>Spermatophyta</taxon>
        <taxon>Magnoliopsida</taxon>
        <taxon>Liliopsida</taxon>
        <taxon>Poales</taxon>
        <taxon>Bromeliaceae</taxon>
        <taxon>Bromelioideae</taxon>
        <taxon>Ananas</taxon>
    </lineage>
</organism>
<evidence type="ECO:0000256" key="6">
    <source>
        <dbReference type="ARBA" id="ARBA00023274"/>
    </source>
</evidence>
<keyword evidence="3 7" id="KW-0694">RNA-binding</keyword>
<dbReference type="GO" id="GO:0000373">
    <property type="term" value="P:Group II intron splicing"/>
    <property type="evidence" value="ECO:0007669"/>
    <property type="project" value="InterPro"/>
</dbReference>
<feature type="region of interest" description="Disordered" evidence="8">
    <location>
        <begin position="129"/>
        <end position="220"/>
    </location>
</feature>
<feature type="compositionally biased region" description="Basic residues" evidence="8">
    <location>
        <begin position="89"/>
        <end position="98"/>
    </location>
</feature>
<feature type="region of interest" description="Disordered" evidence="8">
    <location>
        <begin position="532"/>
        <end position="587"/>
    </location>
</feature>
<feature type="compositionally biased region" description="Acidic residues" evidence="8">
    <location>
        <begin position="566"/>
        <end position="577"/>
    </location>
</feature>
<evidence type="ECO:0000259" key="9">
    <source>
        <dbReference type="PROSITE" id="PS51295"/>
    </source>
</evidence>
<dbReference type="EMBL" id="LR862130">
    <property type="protein sequence ID" value="CAD1829704.1"/>
    <property type="molecule type" value="Genomic_DNA"/>
</dbReference>
<evidence type="ECO:0000256" key="8">
    <source>
        <dbReference type="SAM" id="MobiDB-lite"/>
    </source>
</evidence>
<dbReference type="PROSITE" id="PS51295">
    <property type="entry name" value="CRM"/>
    <property type="match status" value="2"/>
</dbReference>
<keyword evidence="6" id="KW-0687">Ribonucleoprotein</keyword>
<reference evidence="10" key="1">
    <citation type="submission" date="2020-07" db="EMBL/GenBank/DDBJ databases">
        <authorList>
            <person name="Lin J."/>
        </authorList>
    </citation>
    <scope>NUCLEOTIDE SEQUENCE</scope>
</reference>
<dbReference type="InterPro" id="IPR044599">
    <property type="entry name" value="CAF1P_plant"/>
</dbReference>
<feature type="compositionally biased region" description="Gly residues" evidence="8">
    <location>
        <begin position="99"/>
        <end position="108"/>
    </location>
</feature>
<dbReference type="Gene3D" id="3.30.110.60">
    <property type="entry name" value="YhbY-like"/>
    <property type="match status" value="2"/>
</dbReference>
<keyword evidence="4" id="KW-0809">Transit peptide</keyword>
<keyword evidence="2" id="KW-0677">Repeat</keyword>
<accession>A0A6V7PG45</accession>
<dbReference type="GO" id="GO:0003723">
    <property type="term" value="F:RNA binding"/>
    <property type="evidence" value="ECO:0007669"/>
    <property type="project" value="UniProtKB-UniRule"/>
</dbReference>
<evidence type="ECO:0000256" key="7">
    <source>
        <dbReference type="PROSITE-ProRule" id="PRU00626"/>
    </source>
</evidence>
<feature type="domain" description="CRM" evidence="9">
    <location>
        <begin position="337"/>
        <end position="433"/>
    </location>
</feature>
<dbReference type="SUPFAM" id="SSF75471">
    <property type="entry name" value="YhbY-like"/>
    <property type="match status" value="2"/>
</dbReference>
<dbReference type="PANTHER" id="PTHR46247:SF3">
    <property type="entry name" value="CRS2-ASSOCIATED FACTOR 2, CHLOROPLASTIC"/>
    <property type="match status" value="1"/>
</dbReference>
<name>A0A6V7PG45_ANACO</name>
<feature type="region of interest" description="Disordered" evidence="8">
    <location>
        <begin position="1"/>
        <end position="114"/>
    </location>
</feature>
<feature type="domain" description="CRM" evidence="9">
    <location>
        <begin position="219"/>
        <end position="315"/>
    </location>
</feature>
<feature type="compositionally biased region" description="Basic residues" evidence="8">
    <location>
        <begin position="43"/>
        <end position="59"/>
    </location>
</feature>
<evidence type="ECO:0000256" key="1">
    <source>
        <dbReference type="ARBA" id="ARBA00022664"/>
    </source>
</evidence>
<feature type="compositionally biased region" description="Pro residues" evidence="8">
    <location>
        <begin position="19"/>
        <end position="41"/>
    </location>
</feature>
<feature type="region of interest" description="Disordered" evidence="8">
    <location>
        <begin position="441"/>
        <end position="464"/>
    </location>
</feature>
<feature type="compositionally biased region" description="Basic and acidic residues" evidence="8">
    <location>
        <begin position="537"/>
        <end position="553"/>
    </location>
</feature>
<feature type="compositionally biased region" description="Polar residues" evidence="8">
    <location>
        <begin position="449"/>
        <end position="458"/>
    </location>
</feature>
<protein>
    <recommendedName>
        <fullName evidence="9">CRM domain-containing protein</fullName>
    </recommendedName>
</protein>
<evidence type="ECO:0000313" key="10">
    <source>
        <dbReference type="EMBL" id="CAD1829704.1"/>
    </source>
</evidence>
<dbReference type="Pfam" id="PF01985">
    <property type="entry name" value="CRS1_YhbY"/>
    <property type="match status" value="2"/>
</dbReference>
<dbReference type="PANTHER" id="PTHR46247">
    <property type="entry name" value="CRS2-ASSOCIATED FACTOR 1, CHLOROPLASTIC"/>
    <property type="match status" value="1"/>
</dbReference>
<dbReference type="FunFam" id="3.30.110.60:FF:000002">
    <property type="entry name" value="CRS2-associated factor 1, chloroplastic"/>
    <property type="match status" value="2"/>
</dbReference>